<reference evidence="2 3" key="1">
    <citation type="submission" date="2023-05" db="EMBL/GenBank/DDBJ databases">
        <title>B98-5 Cell Line De Novo Hybrid Assembly: An Optical Mapping Approach.</title>
        <authorList>
            <person name="Kananen K."/>
            <person name="Auerbach J.A."/>
            <person name="Kautto E."/>
            <person name="Blachly J.S."/>
        </authorList>
    </citation>
    <scope>NUCLEOTIDE SEQUENCE [LARGE SCALE GENOMIC DNA]</scope>
    <source>
        <strain evidence="2">B95-8</strain>
        <tissue evidence="2">Cell line</tissue>
    </source>
</reference>
<accession>A0ABQ9VR04</accession>
<name>A0ABQ9VR04_SAGOE</name>
<dbReference type="Proteomes" id="UP001266305">
    <property type="component" value="Unassembled WGS sequence"/>
</dbReference>
<comment type="caution">
    <text evidence="2">The sequence shown here is derived from an EMBL/GenBank/DDBJ whole genome shotgun (WGS) entry which is preliminary data.</text>
</comment>
<protein>
    <submittedName>
        <fullName evidence="2">Uncharacterized protein</fullName>
    </submittedName>
</protein>
<evidence type="ECO:0000313" key="3">
    <source>
        <dbReference type="Proteomes" id="UP001266305"/>
    </source>
</evidence>
<feature type="region of interest" description="Disordered" evidence="1">
    <location>
        <begin position="120"/>
        <end position="154"/>
    </location>
</feature>
<gene>
    <name evidence="2" type="ORF">P7K49_011561</name>
</gene>
<sequence length="193" mass="22236">MSSRDRDQDDRSFLNLFHLVHAQANFHKEYGWFTTAHERVKVQFSSLNYIDSKKLQDYFSKDIELLSWLEEGKCNSKHGLYQNEDRQLELDNEFNKGALCVRRKEHIRVEYNIPKQKSTGASASRALGRSAPSLPLSCSPAGSSRRSSRPLEQIDNVGQNDQAYDGKEHQDENIQHCGFLGRPGPWILVKREL</sequence>
<dbReference type="EMBL" id="JASSZA010000005">
    <property type="protein sequence ID" value="KAK2111815.1"/>
    <property type="molecule type" value="Genomic_DNA"/>
</dbReference>
<evidence type="ECO:0000256" key="1">
    <source>
        <dbReference type="SAM" id="MobiDB-lite"/>
    </source>
</evidence>
<evidence type="ECO:0000313" key="2">
    <source>
        <dbReference type="EMBL" id="KAK2111815.1"/>
    </source>
</evidence>
<organism evidence="2 3">
    <name type="scientific">Saguinus oedipus</name>
    <name type="common">Cotton-top tamarin</name>
    <name type="synonym">Oedipomidas oedipus</name>
    <dbReference type="NCBI Taxonomy" id="9490"/>
    <lineage>
        <taxon>Eukaryota</taxon>
        <taxon>Metazoa</taxon>
        <taxon>Chordata</taxon>
        <taxon>Craniata</taxon>
        <taxon>Vertebrata</taxon>
        <taxon>Euteleostomi</taxon>
        <taxon>Mammalia</taxon>
        <taxon>Eutheria</taxon>
        <taxon>Euarchontoglires</taxon>
        <taxon>Primates</taxon>
        <taxon>Haplorrhini</taxon>
        <taxon>Platyrrhini</taxon>
        <taxon>Cebidae</taxon>
        <taxon>Callitrichinae</taxon>
        <taxon>Saguinus</taxon>
    </lineage>
</organism>
<proteinExistence type="predicted"/>
<feature type="compositionally biased region" description="Low complexity" evidence="1">
    <location>
        <begin position="120"/>
        <end position="145"/>
    </location>
</feature>
<keyword evidence="3" id="KW-1185">Reference proteome</keyword>